<sequence length="90" mass="9915">MVGTIEEGFINFTAFLEYSIIAGVGIIVAIMLFIVLGFGVKEKVSETRQAMRLMICPKAFIPSNCNALDIDGDGKEDCVWDVKRKVCVPK</sequence>
<name>A0A497JFK5_9ARCH</name>
<comment type="caution">
    <text evidence="1">The sequence shown here is derived from an EMBL/GenBank/DDBJ whole genome shotgun (WGS) entry which is preliminary data.</text>
</comment>
<proteinExistence type="predicted"/>
<evidence type="ECO:0000313" key="2">
    <source>
        <dbReference type="Proteomes" id="UP000277633"/>
    </source>
</evidence>
<accession>A0A497JFK5</accession>
<dbReference type="AlphaFoldDB" id="A0A497JFK5"/>
<protein>
    <submittedName>
        <fullName evidence="1">Uncharacterized protein</fullName>
    </submittedName>
</protein>
<dbReference type="EMBL" id="QMWO01000061">
    <property type="protein sequence ID" value="RLG69612.1"/>
    <property type="molecule type" value="Genomic_DNA"/>
</dbReference>
<organism evidence="1 2">
    <name type="scientific">Candidatus Iainarchaeum sp</name>
    <dbReference type="NCBI Taxonomy" id="3101447"/>
    <lineage>
        <taxon>Archaea</taxon>
        <taxon>Candidatus Iainarchaeota</taxon>
        <taxon>Candidatus Iainarchaeia</taxon>
        <taxon>Candidatus Iainarchaeales</taxon>
        <taxon>Candidatus Iainarchaeaceae</taxon>
        <taxon>Candidatus Iainarchaeum</taxon>
    </lineage>
</organism>
<gene>
    <name evidence="1" type="ORF">DRO07_01955</name>
</gene>
<evidence type="ECO:0000313" key="1">
    <source>
        <dbReference type="EMBL" id="RLG69612.1"/>
    </source>
</evidence>
<reference evidence="1 2" key="1">
    <citation type="submission" date="2018-06" db="EMBL/GenBank/DDBJ databases">
        <title>Extensive metabolic versatility and redundancy in microbially diverse, dynamic hydrothermal sediments.</title>
        <authorList>
            <person name="Dombrowski N."/>
            <person name="Teske A."/>
            <person name="Baker B.J."/>
        </authorList>
    </citation>
    <scope>NUCLEOTIDE SEQUENCE [LARGE SCALE GENOMIC DNA]</scope>
    <source>
        <strain evidence="1">B9_G13</strain>
    </source>
</reference>
<dbReference type="Proteomes" id="UP000277633">
    <property type="component" value="Unassembled WGS sequence"/>
</dbReference>